<dbReference type="Proteomes" id="UP000002815">
    <property type="component" value="Unassembled WGS sequence"/>
</dbReference>
<evidence type="ECO:0000313" key="1">
    <source>
        <dbReference type="EMBL" id="EFX37024.1"/>
    </source>
</evidence>
<accession>E8JZK5</accession>
<protein>
    <submittedName>
        <fullName evidence="1">Uncharacterized protein</fullName>
    </submittedName>
</protein>
<dbReference type="AlphaFoldDB" id="E8JZK5"/>
<reference evidence="1 2" key="1">
    <citation type="submission" date="2010-12" db="EMBL/GenBank/DDBJ databases">
        <authorList>
            <person name="Muzny D."/>
            <person name="Qin X."/>
            <person name="Deng J."/>
            <person name="Jiang H."/>
            <person name="Liu Y."/>
            <person name="Qu J."/>
            <person name="Song X.-Z."/>
            <person name="Zhang L."/>
            <person name="Thornton R."/>
            <person name="Coyle M."/>
            <person name="Francisco L."/>
            <person name="Jackson L."/>
            <person name="Javaid M."/>
            <person name="Korchina V."/>
            <person name="Kovar C."/>
            <person name="Mata R."/>
            <person name="Mathew T."/>
            <person name="Ngo R."/>
            <person name="Nguyen L."/>
            <person name="Nguyen N."/>
            <person name="Okwuonu G."/>
            <person name="Ongeri F."/>
            <person name="Pham C."/>
            <person name="Simmons D."/>
            <person name="Wilczek-Boney K."/>
            <person name="Hale W."/>
            <person name="Jakkamsetti A."/>
            <person name="Pham P."/>
            <person name="Ruth R."/>
            <person name="San Lucas F."/>
            <person name="Warren J."/>
            <person name="Zhang J."/>
            <person name="Zhao Z."/>
            <person name="Zhou C."/>
            <person name="Zhu D."/>
            <person name="Lee S."/>
            <person name="Bess C."/>
            <person name="Blankenburg K."/>
            <person name="Forbes L."/>
            <person name="Fu Q."/>
            <person name="Gubbala S."/>
            <person name="Hirani K."/>
            <person name="Jayaseelan J.C."/>
            <person name="Lara F."/>
            <person name="Munidasa M."/>
            <person name="Palculict T."/>
            <person name="Patil S."/>
            <person name="Pu L.-L."/>
            <person name="Saada N."/>
            <person name="Tang L."/>
            <person name="Weissenberger G."/>
            <person name="Zhu Y."/>
            <person name="Hemphill L."/>
            <person name="Shang Y."/>
            <person name="Youmans B."/>
            <person name="Ayvaz T."/>
            <person name="Ross M."/>
            <person name="Santibanez J."/>
            <person name="Aqrawi P."/>
            <person name="Gross S."/>
            <person name="Joshi V."/>
            <person name="Fowler G."/>
            <person name="Nazareth L."/>
            <person name="Reid J."/>
            <person name="Worley K."/>
            <person name="Petrosino J."/>
            <person name="Highlander S."/>
            <person name="Gibbs R."/>
        </authorList>
    </citation>
    <scope>NUCLEOTIDE SEQUENCE [LARGE SCALE GENOMIC DNA]</scope>
    <source>
        <strain evidence="1 2">ATCC 700779</strain>
    </source>
</reference>
<evidence type="ECO:0000313" key="2">
    <source>
        <dbReference type="Proteomes" id="UP000002815"/>
    </source>
</evidence>
<comment type="caution">
    <text evidence="1">The sequence shown here is derived from an EMBL/GenBank/DDBJ whole genome shotgun (WGS) entry which is preliminary data.</text>
</comment>
<dbReference type="HOGENOM" id="CLU_2902353_0_0_9"/>
<dbReference type="EMBL" id="AEVD01000005">
    <property type="protein sequence ID" value="EFX37024.1"/>
    <property type="molecule type" value="Genomic_DNA"/>
</dbReference>
<organism evidence="1 2">
    <name type="scientific">Streptococcus infantis ATCC 700779</name>
    <dbReference type="NCBI Taxonomy" id="889204"/>
    <lineage>
        <taxon>Bacteria</taxon>
        <taxon>Bacillati</taxon>
        <taxon>Bacillota</taxon>
        <taxon>Bacilli</taxon>
        <taxon>Lactobacillales</taxon>
        <taxon>Streptococcaceae</taxon>
        <taxon>Streptococcus</taxon>
    </lineage>
</organism>
<gene>
    <name evidence="1" type="ORF">HMPREF9423_0668</name>
</gene>
<sequence>MVLQSERLVHVLVNPLILFQMTSAGVVTKPYQITFAIGHLSQDADLVVVEVVGAFRFGTLPG</sequence>
<name>E8JZK5_9STRE</name>
<proteinExistence type="predicted"/>
<keyword evidence="2" id="KW-1185">Reference proteome</keyword>